<keyword evidence="3" id="KW-1185">Reference proteome</keyword>
<feature type="compositionally biased region" description="Basic residues" evidence="1">
    <location>
        <begin position="42"/>
        <end position="59"/>
    </location>
</feature>
<feature type="region of interest" description="Disordered" evidence="1">
    <location>
        <begin position="1"/>
        <end position="136"/>
    </location>
</feature>
<dbReference type="AlphaFoldDB" id="A0A165WKA9"/>
<reference evidence="2 3" key="1">
    <citation type="journal article" date="2016" name="Mol. Biol. Evol.">
        <title>Comparative Genomics of Early-Diverging Mushroom-Forming Fungi Provides Insights into the Origins of Lignocellulose Decay Capabilities.</title>
        <authorList>
            <person name="Nagy L.G."/>
            <person name="Riley R."/>
            <person name="Tritt A."/>
            <person name="Adam C."/>
            <person name="Daum C."/>
            <person name="Floudas D."/>
            <person name="Sun H."/>
            <person name="Yadav J.S."/>
            <person name="Pangilinan J."/>
            <person name="Larsson K.H."/>
            <person name="Matsuura K."/>
            <person name="Barry K."/>
            <person name="Labutti K."/>
            <person name="Kuo R."/>
            <person name="Ohm R.A."/>
            <person name="Bhattacharya S.S."/>
            <person name="Shirouzu T."/>
            <person name="Yoshinaga Y."/>
            <person name="Martin F.M."/>
            <person name="Grigoriev I.V."/>
            <person name="Hibbett D.S."/>
        </authorList>
    </citation>
    <scope>NUCLEOTIDE SEQUENCE [LARGE SCALE GENOMIC DNA]</scope>
    <source>
        <strain evidence="2 3">HHB10207 ss-3</strain>
    </source>
</reference>
<evidence type="ECO:0000313" key="2">
    <source>
        <dbReference type="EMBL" id="KZT31258.1"/>
    </source>
</evidence>
<feature type="compositionally biased region" description="Basic and acidic residues" evidence="1">
    <location>
        <begin position="107"/>
        <end position="123"/>
    </location>
</feature>
<gene>
    <name evidence="2" type="ORF">SISSUDRAFT_1067919</name>
</gene>
<accession>A0A165WKA9</accession>
<feature type="compositionally biased region" description="Basic residues" evidence="1">
    <location>
        <begin position="1"/>
        <end position="12"/>
    </location>
</feature>
<dbReference type="Proteomes" id="UP000076798">
    <property type="component" value="Unassembled WGS sequence"/>
</dbReference>
<organism evidence="2 3">
    <name type="scientific">Sistotremastrum suecicum HHB10207 ss-3</name>
    <dbReference type="NCBI Taxonomy" id="1314776"/>
    <lineage>
        <taxon>Eukaryota</taxon>
        <taxon>Fungi</taxon>
        <taxon>Dikarya</taxon>
        <taxon>Basidiomycota</taxon>
        <taxon>Agaricomycotina</taxon>
        <taxon>Agaricomycetes</taxon>
        <taxon>Sistotremastrales</taxon>
        <taxon>Sistotremastraceae</taxon>
        <taxon>Sistotremastrum</taxon>
    </lineage>
</organism>
<protein>
    <submittedName>
        <fullName evidence="2">Uncharacterized protein</fullName>
    </submittedName>
</protein>
<dbReference type="EMBL" id="KV428698">
    <property type="protein sequence ID" value="KZT31258.1"/>
    <property type="molecule type" value="Genomic_DNA"/>
</dbReference>
<sequence>MARSTTPRRRRPTEKAAAASPKKVRGGTSRSTGKEKIQTTLKMKKKLNQTAGKKKKKKTRPEDEPMDVDSDADEDAAEDADDDGERRDDAGLFARSDSSESEEEEEGQNKEDDANLPEMDAHGEIPAMKPPKSDSSKDLHLIFSPLLKVIFTLKDDEGNMLGVQTLKGRWCLICRDLPKFSGSACRGAFKLGGNSSCRQHIRSHYDINAKAYICIQVCGHEV</sequence>
<feature type="compositionally biased region" description="Acidic residues" evidence="1">
    <location>
        <begin position="64"/>
        <end position="83"/>
    </location>
</feature>
<evidence type="ECO:0000256" key="1">
    <source>
        <dbReference type="SAM" id="MobiDB-lite"/>
    </source>
</evidence>
<evidence type="ECO:0000313" key="3">
    <source>
        <dbReference type="Proteomes" id="UP000076798"/>
    </source>
</evidence>
<dbReference type="OrthoDB" id="2692481at2759"/>
<proteinExistence type="predicted"/>
<name>A0A165WKA9_9AGAM</name>